<reference evidence="1 2" key="1">
    <citation type="journal article" date="2018" name="Sci. Rep.">
        <title>Genomic diversity and distribution of Bifidobacterium longum subsp. longum across the human lifespan.</title>
        <authorList>
            <person name="Odamaki T."/>
            <person name="Bottacini F."/>
            <person name="Kato K."/>
            <person name="Mitsuyama E."/>
            <person name="Yoshida K."/>
            <person name="Horigome A."/>
            <person name="Xiao J.Z."/>
            <person name="van Sinderen D."/>
        </authorList>
    </citation>
    <scope>NUCLEOTIDE SEQUENCE [LARGE SCALE GENOMIC DNA]</scope>
    <source>
        <strain evidence="1 2">MCC10015</strain>
    </source>
</reference>
<accession>A0A4V2N214</accession>
<dbReference type="Proteomes" id="UP000293441">
    <property type="component" value="Unassembled WGS sequence"/>
</dbReference>
<comment type="caution">
    <text evidence="1">The sequence shown here is derived from an EMBL/GenBank/DDBJ whole genome shotgun (WGS) entry which is preliminary data.</text>
</comment>
<evidence type="ECO:0000313" key="2">
    <source>
        <dbReference type="Proteomes" id="UP000293441"/>
    </source>
</evidence>
<organism evidence="1 2">
    <name type="scientific">Bifidobacterium longum subsp. longum</name>
    <dbReference type="NCBI Taxonomy" id="1679"/>
    <lineage>
        <taxon>Bacteria</taxon>
        <taxon>Bacillati</taxon>
        <taxon>Actinomycetota</taxon>
        <taxon>Actinomycetes</taxon>
        <taxon>Bifidobacteriales</taxon>
        <taxon>Bifidobacteriaceae</taxon>
        <taxon>Bifidobacterium</taxon>
    </lineage>
</organism>
<evidence type="ECO:0000313" key="1">
    <source>
        <dbReference type="EMBL" id="TCD97170.1"/>
    </source>
</evidence>
<gene>
    <name evidence="1" type="ORF">MCC10015_1219</name>
</gene>
<proteinExistence type="predicted"/>
<name>A0A4V2N214_BIFLL</name>
<dbReference type="EMBL" id="SHPX01000026">
    <property type="protein sequence ID" value="TCD97170.1"/>
    <property type="molecule type" value="Genomic_DNA"/>
</dbReference>
<dbReference type="AlphaFoldDB" id="A0A4V2N214"/>
<sequence>MTSIETMPGVSPKARAAYKLKVVSFNVQQLLAAQAREGKNQTEMASYLGIKPSGMSLKISRANWRFEEVLLAAEYLDTTVDELSNDAIMRMMLGNKKADQMLTDINTEKATGNTPMASNELLRLGLNQRPSD</sequence>
<protein>
    <submittedName>
        <fullName evidence="1">Putative transcriptional regulator</fullName>
    </submittedName>
</protein>